<evidence type="ECO:0000313" key="1">
    <source>
        <dbReference type="EMBL" id="CAG4884762.1"/>
    </source>
</evidence>
<dbReference type="EMBL" id="CAJQUM010000001">
    <property type="protein sequence ID" value="CAG4884762.1"/>
    <property type="molecule type" value="Genomic_DNA"/>
</dbReference>
<protein>
    <submittedName>
        <fullName evidence="1">Uncharacterized protein</fullName>
    </submittedName>
</protein>
<name>A0A916J6C2_9PROT</name>
<reference evidence="1" key="1">
    <citation type="submission" date="2021-04" db="EMBL/GenBank/DDBJ databases">
        <authorList>
            <person name="Hornung B."/>
        </authorList>
    </citation>
    <scope>NUCLEOTIDE SEQUENCE</scope>
    <source>
        <strain evidence="1">G5G6</strain>
    </source>
</reference>
<organism evidence="1 2">
    <name type="scientific">Georgfuchsia toluolica</name>
    <dbReference type="NCBI Taxonomy" id="424218"/>
    <lineage>
        <taxon>Bacteria</taxon>
        <taxon>Pseudomonadati</taxon>
        <taxon>Pseudomonadota</taxon>
        <taxon>Betaproteobacteria</taxon>
        <taxon>Nitrosomonadales</taxon>
        <taxon>Sterolibacteriaceae</taxon>
        <taxon>Georgfuchsia</taxon>
    </lineage>
</organism>
<keyword evidence="2" id="KW-1185">Reference proteome</keyword>
<accession>A0A916J6C2</accession>
<gene>
    <name evidence="1" type="ORF">GTOL_12645</name>
</gene>
<sequence length="253" mass="29073">MDSAAPDVTPRAPRFRAAVLPGVSRRRCRAVFPQALARGALYLLFDPWGAAPRSLPTLRRIGRLPPALPTEIEGGLLTECHRCDFDLREAPPTAVTFYEESARQAMDIAVRRLEGRGDWFKPRSVRYYNVLHQLCWLLGVRYRNVALREFACREIGIADVPVQTGRVFFEMRPVVERHHLLQLAFWYLADFDARLTVAWKAGAVTYSALLRDFNDRPCWYDRVARRFADRWKVGWIARRKRSRSEISGGGVIS</sequence>
<dbReference type="Proteomes" id="UP000742786">
    <property type="component" value="Unassembled WGS sequence"/>
</dbReference>
<dbReference type="AlphaFoldDB" id="A0A916J6C2"/>
<proteinExistence type="predicted"/>
<comment type="caution">
    <text evidence="1">The sequence shown here is derived from an EMBL/GenBank/DDBJ whole genome shotgun (WGS) entry which is preliminary data.</text>
</comment>
<evidence type="ECO:0000313" key="2">
    <source>
        <dbReference type="Proteomes" id="UP000742786"/>
    </source>
</evidence>